<dbReference type="STRING" id="1108050.A0A0B7G491"/>
<evidence type="ECO:0000313" key="1">
    <source>
        <dbReference type="EMBL" id="CEL63318.1"/>
    </source>
</evidence>
<dbReference type="EMBL" id="LN679107">
    <property type="protein sequence ID" value="CEL63318.1"/>
    <property type="molecule type" value="Genomic_DNA"/>
</dbReference>
<sequence>MGGMLAPWPCRLSPCCDSARATSHTVYVGSQGNYNNPFTLPPVNQPTTHRGPVYYSALIVAELFGRSGEDRIMDLNANNGEEFTPGYVLYEDGKPTRVLLINYVDDPSGAHDIVARIQIGGRDTQQPTASPPPSSSQVL</sequence>
<protein>
    <submittedName>
        <fullName evidence="1">Uncharacterized protein</fullName>
    </submittedName>
</protein>
<dbReference type="Proteomes" id="UP000059188">
    <property type="component" value="Unassembled WGS sequence"/>
</dbReference>
<proteinExistence type="predicted"/>
<dbReference type="AlphaFoldDB" id="A0A0B7G491"/>
<evidence type="ECO:0000313" key="2">
    <source>
        <dbReference type="Proteomes" id="UP000059188"/>
    </source>
</evidence>
<reference evidence="1 2" key="1">
    <citation type="submission" date="2014-11" db="EMBL/GenBank/DDBJ databases">
        <authorList>
            <person name="Wibberg Daniel"/>
        </authorList>
    </citation>
    <scope>NUCLEOTIDE SEQUENCE [LARGE SCALE GENOMIC DNA]</scope>
    <source>
        <strain evidence="1">Rhizoctonia solani AG1-IB 7/3/14</strain>
    </source>
</reference>
<accession>A0A0B7G491</accession>
<organism evidence="1 2">
    <name type="scientific">Thanatephorus cucumeris (strain AG1-IB / isolate 7/3/14)</name>
    <name type="common">Lettuce bottom rot fungus</name>
    <name type="synonym">Rhizoctonia solani</name>
    <dbReference type="NCBI Taxonomy" id="1108050"/>
    <lineage>
        <taxon>Eukaryota</taxon>
        <taxon>Fungi</taxon>
        <taxon>Dikarya</taxon>
        <taxon>Basidiomycota</taxon>
        <taxon>Agaricomycotina</taxon>
        <taxon>Agaricomycetes</taxon>
        <taxon>Cantharellales</taxon>
        <taxon>Ceratobasidiaceae</taxon>
        <taxon>Rhizoctonia</taxon>
        <taxon>Rhizoctonia solani AG-1</taxon>
    </lineage>
</organism>
<keyword evidence="2" id="KW-1185">Reference proteome</keyword>
<gene>
    <name evidence="1" type="ORF">RSOLAG1IB_05362</name>
</gene>
<name>A0A0B7G491_THACB</name>